<organism evidence="1 2">
    <name type="scientific">Komagataella pastoris</name>
    <name type="common">Yeast</name>
    <name type="synonym">Pichia pastoris</name>
    <dbReference type="NCBI Taxonomy" id="4922"/>
    <lineage>
        <taxon>Eukaryota</taxon>
        <taxon>Fungi</taxon>
        <taxon>Dikarya</taxon>
        <taxon>Ascomycota</taxon>
        <taxon>Saccharomycotina</taxon>
        <taxon>Pichiomycetes</taxon>
        <taxon>Pichiales</taxon>
        <taxon>Pichiaceae</taxon>
        <taxon>Komagataella</taxon>
    </lineage>
</organism>
<gene>
    <name evidence="1" type="ORF">ATY40_BA7501655</name>
</gene>
<accession>A0A1B2J6G3</accession>
<reference evidence="1 2" key="1">
    <citation type="submission" date="2016-02" db="EMBL/GenBank/DDBJ databases">
        <title>Comparative genomic and transcriptomic foundation for Pichia pastoris.</title>
        <authorList>
            <person name="Love K.R."/>
            <person name="Shah K.A."/>
            <person name="Whittaker C.A."/>
            <person name="Wu J."/>
            <person name="Bartlett M.C."/>
            <person name="Ma D."/>
            <person name="Leeson R.L."/>
            <person name="Priest M."/>
            <person name="Young S.K."/>
            <person name="Love J.C."/>
        </authorList>
    </citation>
    <scope>NUCLEOTIDE SEQUENCE [LARGE SCALE GENOMIC DNA]</scope>
    <source>
        <strain evidence="1 2">ATCC 28485</strain>
    </source>
</reference>
<evidence type="ECO:0000313" key="2">
    <source>
        <dbReference type="Proteomes" id="UP000094565"/>
    </source>
</evidence>
<protein>
    <submittedName>
        <fullName evidence="1">BA75_01655T0</fullName>
    </submittedName>
</protein>
<dbReference type="AlphaFoldDB" id="A0A1B2J6G3"/>
<dbReference type="EMBL" id="CP014584">
    <property type="protein sequence ID" value="ANZ73518.1"/>
    <property type="molecule type" value="Genomic_DNA"/>
</dbReference>
<keyword evidence="2" id="KW-1185">Reference proteome</keyword>
<sequence>MRVTTILKQDNKLKNLLYSSIKPKSNNLLDFFDKPLSELTTKRPIKDSILGLRETTKDKIVPSKVLKFICYDSMLDKSDFDHLIPHFHHRKFDFDDRAIKYDVIKGRRSSKFGLKSNGNYYLIFPSKEWSAAFYLETLDKQIVGMNFKPRFIDPEGDVESGLAELKSPSSKSSFQDEVLPFSDLPWLKSHLKVSDYINLPHELTYEDTNNVSELPSHEPLKNKVTIPPIDRRNVVILRNMIPQMTAKELGEKLRDYSLYRVQDRAVWELENKLFIVIFDNPDDARLIVRRFNGKHWKDDPNLPIVFAEVLE</sequence>
<name>A0A1B2J6G3_PICPA</name>
<dbReference type="Proteomes" id="UP000094565">
    <property type="component" value="Chromosome 1"/>
</dbReference>
<evidence type="ECO:0000313" key="1">
    <source>
        <dbReference type="EMBL" id="ANZ73518.1"/>
    </source>
</evidence>
<dbReference type="OrthoDB" id="3980520at2759"/>
<proteinExistence type="predicted"/>